<keyword evidence="1" id="KW-0805">Transcription regulation</keyword>
<sequence length="106" mass="12536">MLMQTRNNWNCGLTRVMDSLAGKWKLQIFWIISQKQPARFNQLKRDVKGITKTMLTRSLGDLIKEDLIIKEDFKTWPLHTQYSLSSKGQELLRLMIVLNDWGRENL</sequence>
<dbReference type="Proteomes" id="UP000016617">
    <property type="component" value="Unassembled WGS sequence"/>
</dbReference>
<evidence type="ECO:0000256" key="2">
    <source>
        <dbReference type="ARBA" id="ARBA00023125"/>
    </source>
</evidence>
<dbReference type="InterPro" id="IPR036390">
    <property type="entry name" value="WH_DNA-bd_sf"/>
</dbReference>
<dbReference type="HOGENOM" id="CLU_111585_5_2_9"/>
<reference evidence="5 6" key="1">
    <citation type="submission" date="2013-06" db="EMBL/GenBank/DDBJ databases">
        <authorList>
            <person name="Weinstock G."/>
            <person name="Sodergren E."/>
            <person name="Lobos E.A."/>
            <person name="Fulton L."/>
            <person name="Fulton R."/>
            <person name="Courtney L."/>
            <person name="Fronick C."/>
            <person name="O'Laughlin M."/>
            <person name="Godfrey J."/>
            <person name="Wilson R.M."/>
            <person name="Miner T."/>
            <person name="Farmer C."/>
            <person name="Delehaunty K."/>
            <person name="Cordes M."/>
            <person name="Minx P."/>
            <person name="Tomlinson C."/>
            <person name="Chen J."/>
            <person name="Wollam A."/>
            <person name="Pepin K.H."/>
            <person name="Bhonagiri V."/>
            <person name="Zhang X."/>
            <person name="Warren W."/>
            <person name="Mitreva M."/>
            <person name="Mardis E.R."/>
            <person name="Wilson R.K."/>
        </authorList>
    </citation>
    <scope>NUCLEOTIDE SEQUENCE [LARGE SCALE GENOMIC DNA]</scope>
    <source>
        <strain evidence="5 6">W1703</strain>
    </source>
</reference>
<protein>
    <submittedName>
        <fullName evidence="5">Transcriptional regulator, HxlR family</fullName>
    </submittedName>
</protein>
<dbReference type="InterPro" id="IPR036388">
    <property type="entry name" value="WH-like_DNA-bd_sf"/>
</dbReference>
<evidence type="ECO:0000256" key="1">
    <source>
        <dbReference type="ARBA" id="ARBA00023015"/>
    </source>
</evidence>
<accession>U2JES2</accession>
<feature type="domain" description="HTH hxlR-type" evidence="4">
    <location>
        <begin position="11"/>
        <end position="106"/>
    </location>
</feature>
<comment type="caution">
    <text evidence="5">The sequence shown here is derived from an EMBL/GenBank/DDBJ whole genome shotgun (WGS) entry which is preliminary data.</text>
</comment>
<name>U2JES2_9STRE</name>
<evidence type="ECO:0000256" key="3">
    <source>
        <dbReference type="ARBA" id="ARBA00023163"/>
    </source>
</evidence>
<dbReference type="PANTHER" id="PTHR33204:SF29">
    <property type="entry name" value="TRANSCRIPTIONAL REGULATOR"/>
    <property type="match status" value="1"/>
</dbReference>
<dbReference type="SUPFAM" id="SSF46785">
    <property type="entry name" value="Winged helix' DNA-binding domain"/>
    <property type="match status" value="1"/>
</dbReference>
<dbReference type="PANTHER" id="PTHR33204">
    <property type="entry name" value="TRANSCRIPTIONAL REGULATOR, MARR FAMILY"/>
    <property type="match status" value="1"/>
</dbReference>
<dbReference type="EMBL" id="AWVA01000015">
    <property type="protein sequence ID" value="ERJ78300.1"/>
    <property type="molecule type" value="Genomic_DNA"/>
</dbReference>
<proteinExistence type="predicted"/>
<dbReference type="PATRIC" id="fig|1227275.3.peg.268"/>
<dbReference type="InterPro" id="IPR002577">
    <property type="entry name" value="HTH_HxlR"/>
</dbReference>
<dbReference type="Gene3D" id="1.10.10.10">
    <property type="entry name" value="Winged helix-like DNA-binding domain superfamily/Winged helix DNA-binding domain"/>
    <property type="match status" value="1"/>
</dbReference>
<gene>
    <name evidence="5" type="ORF">HMPREF1557_00303</name>
</gene>
<dbReference type="Pfam" id="PF01638">
    <property type="entry name" value="HxlR"/>
    <property type="match status" value="1"/>
</dbReference>
<organism evidence="5 6">
    <name type="scientific">Streptococcus sobrinus W1703</name>
    <dbReference type="NCBI Taxonomy" id="1227275"/>
    <lineage>
        <taxon>Bacteria</taxon>
        <taxon>Bacillati</taxon>
        <taxon>Bacillota</taxon>
        <taxon>Bacilli</taxon>
        <taxon>Lactobacillales</taxon>
        <taxon>Streptococcaceae</taxon>
        <taxon>Streptococcus</taxon>
    </lineage>
</organism>
<keyword evidence="3" id="KW-0804">Transcription</keyword>
<dbReference type="GO" id="GO:0003677">
    <property type="term" value="F:DNA binding"/>
    <property type="evidence" value="ECO:0007669"/>
    <property type="project" value="UniProtKB-KW"/>
</dbReference>
<evidence type="ECO:0000313" key="6">
    <source>
        <dbReference type="Proteomes" id="UP000016617"/>
    </source>
</evidence>
<evidence type="ECO:0000259" key="4">
    <source>
        <dbReference type="PROSITE" id="PS51118"/>
    </source>
</evidence>
<evidence type="ECO:0000313" key="5">
    <source>
        <dbReference type="EMBL" id="ERJ78300.1"/>
    </source>
</evidence>
<dbReference type="AlphaFoldDB" id="U2JES2"/>
<keyword evidence="2" id="KW-0238">DNA-binding</keyword>
<dbReference type="PROSITE" id="PS51118">
    <property type="entry name" value="HTH_HXLR"/>
    <property type="match status" value="1"/>
</dbReference>